<gene>
    <name evidence="17" type="ORF">FDP22_10730</name>
</gene>
<evidence type="ECO:0000313" key="18">
    <source>
        <dbReference type="Proteomes" id="UP000305888"/>
    </source>
</evidence>
<evidence type="ECO:0000256" key="10">
    <source>
        <dbReference type="ARBA" id="ARBA00023114"/>
    </source>
</evidence>
<keyword evidence="13" id="KW-0998">Cell outer membrane</keyword>
<comment type="similarity">
    <text evidence="2">Belongs to the BexD/CtrA/VexA family.</text>
</comment>
<keyword evidence="7" id="KW-0732">Signal</keyword>
<proteinExistence type="inferred from homology"/>
<evidence type="ECO:0000256" key="4">
    <source>
        <dbReference type="ARBA" id="ARBA00022452"/>
    </source>
</evidence>
<dbReference type="InterPro" id="IPR003715">
    <property type="entry name" value="Poly_export_N"/>
</dbReference>
<keyword evidence="12" id="KW-0564">Palmitate</keyword>
<evidence type="ECO:0000259" key="15">
    <source>
        <dbReference type="Pfam" id="PF02563"/>
    </source>
</evidence>
<dbReference type="PANTHER" id="PTHR33619:SF3">
    <property type="entry name" value="POLYSACCHARIDE EXPORT PROTEIN GFCE-RELATED"/>
    <property type="match status" value="1"/>
</dbReference>
<evidence type="ECO:0000256" key="7">
    <source>
        <dbReference type="ARBA" id="ARBA00022729"/>
    </source>
</evidence>
<evidence type="ECO:0000256" key="6">
    <source>
        <dbReference type="ARBA" id="ARBA00022692"/>
    </source>
</evidence>
<evidence type="ECO:0000256" key="9">
    <source>
        <dbReference type="ARBA" id="ARBA00023065"/>
    </source>
</evidence>
<name>A0A5B8FZJ6_9RHOB</name>
<keyword evidence="6" id="KW-0812">Transmembrane</keyword>
<accession>A0A5B8FZJ6</accession>
<dbReference type="RefSeq" id="WP_138572811.1">
    <property type="nucleotide sequence ID" value="NZ_CP040818.1"/>
</dbReference>
<evidence type="ECO:0000256" key="13">
    <source>
        <dbReference type="ARBA" id="ARBA00023237"/>
    </source>
</evidence>
<evidence type="ECO:0000256" key="11">
    <source>
        <dbReference type="ARBA" id="ARBA00023136"/>
    </source>
</evidence>
<evidence type="ECO:0000259" key="16">
    <source>
        <dbReference type="Pfam" id="PF22461"/>
    </source>
</evidence>
<keyword evidence="11" id="KW-0472">Membrane</keyword>
<evidence type="ECO:0000313" key="17">
    <source>
        <dbReference type="EMBL" id="QDL92209.1"/>
    </source>
</evidence>
<keyword evidence="4" id="KW-1134">Transmembrane beta strand</keyword>
<keyword evidence="3" id="KW-0813">Transport</keyword>
<dbReference type="Pfam" id="PF22461">
    <property type="entry name" value="SLBB_2"/>
    <property type="match status" value="1"/>
</dbReference>
<sequence>MTEIEASTASDDAEALPFEVVDVTDQVARFSSRDETLNFGAGFLSALGQNVDLFGPGDSLSITVWENVDNGLLVGMGQKQTSLQETQIDQSGYIFVPYAGRIRAAGRSPEELRRIITQGLQSQTPDPQVEVRRVRSDSATVKILGSVNAPGVYPIDASTQELVGMLSKAGGISLDPEVAIVKLRRGSQSGQIWLQDLYDNPAFDVPLQADDSLIIERDRRTFTALGAFGTQQRVQFPARNISALEALGLVGGLNSQLANPQGVFVFRTELPDIANKVMPGKSFSEPVNTAYVIDLTKPGGMFTAGSFGIRSGDVLYVTEAPLVRVIKTLSSLSPLVSFAGTVNNLSR</sequence>
<keyword evidence="14" id="KW-0449">Lipoprotein</keyword>
<reference evidence="17 18" key="1">
    <citation type="submission" date="2019-06" db="EMBL/GenBank/DDBJ databases">
        <title>Genome sequence of Rhodobacteraceae bacterium D4M1.</title>
        <authorList>
            <person name="Cao J."/>
        </authorList>
    </citation>
    <scope>NUCLEOTIDE SEQUENCE [LARGE SCALE GENOMIC DNA]</scope>
    <source>
        <strain evidence="17 18">D4M1</strain>
    </source>
</reference>
<dbReference type="PANTHER" id="PTHR33619">
    <property type="entry name" value="POLYSACCHARIDE EXPORT PROTEIN GFCE-RELATED"/>
    <property type="match status" value="1"/>
</dbReference>
<feature type="domain" description="Polysaccharide export protein N-terminal" evidence="15">
    <location>
        <begin position="54"/>
        <end position="132"/>
    </location>
</feature>
<evidence type="ECO:0000256" key="12">
    <source>
        <dbReference type="ARBA" id="ARBA00023139"/>
    </source>
</evidence>
<dbReference type="Proteomes" id="UP000305888">
    <property type="component" value="Chromosome"/>
</dbReference>
<evidence type="ECO:0000256" key="5">
    <source>
        <dbReference type="ARBA" id="ARBA00022597"/>
    </source>
</evidence>
<dbReference type="GO" id="GO:0006811">
    <property type="term" value="P:monoatomic ion transport"/>
    <property type="evidence" value="ECO:0007669"/>
    <property type="project" value="UniProtKB-KW"/>
</dbReference>
<dbReference type="Gene3D" id="3.10.560.10">
    <property type="entry name" value="Outer membrane lipoprotein wza domain like"/>
    <property type="match status" value="2"/>
</dbReference>
<dbReference type="GO" id="GO:0046930">
    <property type="term" value="C:pore complex"/>
    <property type="evidence" value="ECO:0007669"/>
    <property type="project" value="UniProtKB-KW"/>
</dbReference>
<keyword evidence="18" id="KW-1185">Reference proteome</keyword>
<evidence type="ECO:0000256" key="1">
    <source>
        <dbReference type="ARBA" id="ARBA00004571"/>
    </source>
</evidence>
<dbReference type="Pfam" id="PF02563">
    <property type="entry name" value="Poly_export"/>
    <property type="match status" value="1"/>
</dbReference>
<keyword evidence="8" id="KW-0625">Polysaccharide transport</keyword>
<dbReference type="GO" id="GO:0015288">
    <property type="term" value="F:porin activity"/>
    <property type="evidence" value="ECO:0007669"/>
    <property type="project" value="UniProtKB-KW"/>
</dbReference>
<keyword evidence="10" id="KW-0626">Porin</keyword>
<feature type="domain" description="SLBB" evidence="16">
    <location>
        <begin position="141"/>
        <end position="215"/>
    </location>
</feature>
<dbReference type="KEGG" id="ppru:FDP22_10730"/>
<dbReference type="EMBL" id="CP040818">
    <property type="protein sequence ID" value="QDL92209.1"/>
    <property type="molecule type" value="Genomic_DNA"/>
</dbReference>
<keyword evidence="9" id="KW-0406">Ion transport</keyword>
<dbReference type="InterPro" id="IPR049712">
    <property type="entry name" value="Poly_export"/>
</dbReference>
<dbReference type="Gene3D" id="3.30.1950.10">
    <property type="entry name" value="wza like domain"/>
    <property type="match status" value="1"/>
</dbReference>
<evidence type="ECO:0000256" key="3">
    <source>
        <dbReference type="ARBA" id="ARBA00022448"/>
    </source>
</evidence>
<evidence type="ECO:0000256" key="8">
    <source>
        <dbReference type="ARBA" id="ARBA00023047"/>
    </source>
</evidence>
<comment type="subcellular location">
    <subcellularLocation>
        <location evidence="1">Cell outer membrane</location>
        <topology evidence="1">Multi-pass membrane protein</topology>
    </subcellularLocation>
</comment>
<dbReference type="GO" id="GO:0009279">
    <property type="term" value="C:cell outer membrane"/>
    <property type="evidence" value="ECO:0007669"/>
    <property type="project" value="UniProtKB-SubCell"/>
</dbReference>
<dbReference type="GO" id="GO:0015159">
    <property type="term" value="F:polysaccharide transmembrane transporter activity"/>
    <property type="evidence" value="ECO:0007669"/>
    <property type="project" value="InterPro"/>
</dbReference>
<keyword evidence="5" id="KW-0762">Sugar transport</keyword>
<organism evidence="17 18">
    <name type="scientific">Paroceanicella profunda</name>
    <dbReference type="NCBI Taxonomy" id="2579971"/>
    <lineage>
        <taxon>Bacteria</taxon>
        <taxon>Pseudomonadati</taxon>
        <taxon>Pseudomonadota</taxon>
        <taxon>Alphaproteobacteria</taxon>
        <taxon>Rhodobacterales</taxon>
        <taxon>Paracoccaceae</taxon>
        <taxon>Paroceanicella</taxon>
    </lineage>
</organism>
<dbReference type="AlphaFoldDB" id="A0A5B8FZJ6"/>
<evidence type="ECO:0000256" key="14">
    <source>
        <dbReference type="ARBA" id="ARBA00023288"/>
    </source>
</evidence>
<evidence type="ECO:0000256" key="2">
    <source>
        <dbReference type="ARBA" id="ARBA00009450"/>
    </source>
</evidence>
<dbReference type="OrthoDB" id="7198507at2"/>
<protein>
    <submittedName>
        <fullName evidence="17">Polysaccharide export protein</fullName>
    </submittedName>
</protein>
<dbReference type="InterPro" id="IPR054765">
    <property type="entry name" value="SLBB_dom"/>
</dbReference>